<name>A0A0E3Z2R6_9GAMM</name>
<dbReference type="EMBL" id="CP011144">
    <property type="protein sequence ID" value="AKC87619.1"/>
    <property type="molecule type" value="Genomic_DNA"/>
</dbReference>
<sequence length="104" mass="11592">MLLKGKLTPRRKLLLGILAALLLAIGWASWAGMAATRGIETREMDWNQDGTVSRGEIAQAFYAVAATRTREGARECTTFRWYRSGEVIRVDCRTVFDSEVPASQ</sequence>
<accession>A0A0E3Z2R6</accession>
<evidence type="ECO:0000313" key="2">
    <source>
        <dbReference type="Proteomes" id="UP000033067"/>
    </source>
</evidence>
<dbReference type="OrthoDB" id="5988095at2"/>
<dbReference type="RefSeq" id="WP_052633220.1">
    <property type="nucleotide sequence ID" value="NZ_CP011144.1"/>
</dbReference>
<dbReference type="Proteomes" id="UP000033067">
    <property type="component" value="Chromosome"/>
</dbReference>
<reference evidence="1 2" key="1">
    <citation type="journal article" date="2015" name="Genome Announc.">
        <title>Complete Genome Sequence of Pseudoxanthomonas suwonensis Strain J1, a Cellulose-Degrading Bacterium Isolated from Leaf- and Wood-Enriched Soil.</title>
        <authorList>
            <person name="Hou L."/>
            <person name="Jiang J."/>
            <person name="Xu Z."/>
            <person name="Zhou Y."/>
            <person name="Leung F.C."/>
        </authorList>
    </citation>
    <scope>NUCLEOTIDE SEQUENCE [LARGE SCALE GENOMIC DNA]</scope>
    <source>
        <strain evidence="1 2">J1</strain>
    </source>
</reference>
<evidence type="ECO:0000313" key="1">
    <source>
        <dbReference type="EMBL" id="AKC87619.1"/>
    </source>
</evidence>
<dbReference type="PATRIC" id="fig|314722.6.peg.2931"/>
<keyword evidence="2" id="KW-1185">Reference proteome</keyword>
<proteinExistence type="predicted"/>
<organism evidence="1 2">
    <name type="scientific">Pseudoxanthomonas suwonensis</name>
    <dbReference type="NCBI Taxonomy" id="314722"/>
    <lineage>
        <taxon>Bacteria</taxon>
        <taxon>Pseudomonadati</taxon>
        <taxon>Pseudomonadota</taxon>
        <taxon>Gammaproteobacteria</taxon>
        <taxon>Lysobacterales</taxon>
        <taxon>Lysobacteraceae</taxon>
        <taxon>Pseudoxanthomonas</taxon>
    </lineage>
</organism>
<gene>
    <name evidence="1" type="ORF">WQ53_13500</name>
</gene>
<protein>
    <submittedName>
        <fullName evidence="1">Membrane protein</fullName>
    </submittedName>
</protein>
<dbReference type="KEGG" id="psuw:WQ53_13500"/>
<dbReference type="AlphaFoldDB" id="A0A0E3Z2R6"/>